<dbReference type="InterPro" id="IPR038108">
    <property type="entry name" value="RPN13_DEUBAD_sf"/>
</dbReference>
<proteinExistence type="predicted"/>
<evidence type="ECO:0000313" key="8">
    <source>
        <dbReference type="EMBL" id="KAF2403534.1"/>
    </source>
</evidence>
<dbReference type="AlphaFoldDB" id="A0A6G1I5S2"/>
<feature type="region of interest" description="Disordered" evidence="6">
    <location>
        <begin position="148"/>
        <end position="220"/>
    </location>
</feature>
<dbReference type="GO" id="GO:0070628">
    <property type="term" value="F:proteasome binding"/>
    <property type="evidence" value="ECO:0007669"/>
    <property type="project" value="TreeGrafter"/>
</dbReference>
<dbReference type="PANTHER" id="PTHR12225:SF0">
    <property type="entry name" value="PROTEASOMAL UBIQUITIN RECEPTOR ADRM1"/>
    <property type="match status" value="1"/>
</dbReference>
<dbReference type="GO" id="GO:0061133">
    <property type="term" value="F:endopeptidase activator activity"/>
    <property type="evidence" value="ECO:0007669"/>
    <property type="project" value="TreeGrafter"/>
</dbReference>
<evidence type="ECO:0000313" key="9">
    <source>
        <dbReference type="Proteomes" id="UP000799640"/>
    </source>
</evidence>
<dbReference type="GO" id="GO:0005634">
    <property type="term" value="C:nucleus"/>
    <property type="evidence" value="ECO:0007669"/>
    <property type="project" value="UniProtKB-SubCell"/>
</dbReference>
<dbReference type="PANTHER" id="PTHR12225">
    <property type="entry name" value="ADHESION REGULATING MOLECULE 1 110 KDA CELL MEMBRANE GLYCOPROTEIN"/>
    <property type="match status" value="1"/>
</dbReference>
<organism evidence="8 9">
    <name type="scientific">Trichodelitschia bisporula</name>
    <dbReference type="NCBI Taxonomy" id="703511"/>
    <lineage>
        <taxon>Eukaryota</taxon>
        <taxon>Fungi</taxon>
        <taxon>Dikarya</taxon>
        <taxon>Ascomycota</taxon>
        <taxon>Pezizomycotina</taxon>
        <taxon>Dothideomycetes</taxon>
        <taxon>Dothideomycetes incertae sedis</taxon>
        <taxon>Phaeotrichales</taxon>
        <taxon>Phaeotrichaceae</taxon>
        <taxon>Trichodelitschia</taxon>
    </lineage>
</organism>
<evidence type="ECO:0000256" key="1">
    <source>
        <dbReference type="ARBA" id="ARBA00004123"/>
    </source>
</evidence>
<accession>A0A6G1I5S2</accession>
<dbReference type="InterPro" id="IPR044868">
    <property type="entry name" value="Rpn13/ADRM1_Pru"/>
</dbReference>
<feature type="compositionally biased region" description="Acidic residues" evidence="6">
    <location>
        <begin position="161"/>
        <end position="173"/>
    </location>
</feature>
<reference evidence="8" key="1">
    <citation type="journal article" date="2020" name="Stud. Mycol.">
        <title>101 Dothideomycetes genomes: a test case for predicting lifestyles and emergence of pathogens.</title>
        <authorList>
            <person name="Haridas S."/>
            <person name="Albert R."/>
            <person name="Binder M."/>
            <person name="Bloem J."/>
            <person name="Labutti K."/>
            <person name="Salamov A."/>
            <person name="Andreopoulos B."/>
            <person name="Baker S."/>
            <person name="Barry K."/>
            <person name="Bills G."/>
            <person name="Bluhm B."/>
            <person name="Cannon C."/>
            <person name="Castanera R."/>
            <person name="Culley D."/>
            <person name="Daum C."/>
            <person name="Ezra D."/>
            <person name="Gonzalez J."/>
            <person name="Henrissat B."/>
            <person name="Kuo A."/>
            <person name="Liang C."/>
            <person name="Lipzen A."/>
            <person name="Lutzoni F."/>
            <person name="Magnuson J."/>
            <person name="Mondo S."/>
            <person name="Nolan M."/>
            <person name="Ohm R."/>
            <person name="Pangilinan J."/>
            <person name="Park H.-J."/>
            <person name="Ramirez L."/>
            <person name="Alfaro M."/>
            <person name="Sun H."/>
            <person name="Tritt A."/>
            <person name="Yoshinaga Y."/>
            <person name="Zwiers L.-H."/>
            <person name="Turgeon B."/>
            <person name="Goodwin S."/>
            <person name="Spatafora J."/>
            <person name="Crous P."/>
            <person name="Grigoriev I."/>
        </authorList>
    </citation>
    <scope>NUCLEOTIDE SEQUENCE</scope>
    <source>
        <strain evidence="8">CBS 262.69</strain>
    </source>
</reference>
<evidence type="ECO:0000259" key="7">
    <source>
        <dbReference type="PROSITE" id="PS51917"/>
    </source>
</evidence>
<comment type="subcellular location">
    <subcellularLocation>
        <location evidence="2">Cytoplasm</location>
    </subcellularLocation>
    <subcellularLocation>
        <location evidence="1">Nucleus</location>
    </subcellularLocation>
</comment>
<dbReference type="InterPro" id="IPR038633">
    <property type="entry name" value="Rpn13/ADRM1_Pru_sf"/>
</dbReference>
<evidence type="ECO:0000256" key="2">
    <source>
        <dbReference type="ARBA" id="ARBA00004496"/>
    </source>
</evidence>
<keyword evidence="9" id="KW-1185">Reference proteome</keyword>
<gene>
    <name evidence="8" type="ORF">EJ06DRAFT_504686</name>
</gene>
<dbReference type="GO" id="GO:0008541">
    <property type="term" value="C:proteasome regulatory particle, lid subcomplex"/>
    <property type="evidence" value="ECO:0007669"/>
    <property type="project" value="TreeGrafter"/>
</dbReference>
<sequence length="400" mass="42562">MSIEPIISFKAGVCELDTGFTPPKVKCQPTPGYIYLYTGEDELLHFCWRARSKLITDPDLDLIMFPGDATFHPYTGREGGNDPEEVTSPTNGRIYVLKFSSSSLRHLFWFQSLPQEFVNVHSERDLKIGQIVDLLLAGEEVDVQAELGSLSSHGHGRHDPDDEDDGDDEEMEDAPPANPRPRGNSTGGAGAGATGGDVREEGEQAREGGADGGRAAAPLPTDASSLVQNFLNSLKSGGGGGSARQTETPFATLAHLFNAETCLPVISKLSSAELDTLLRTLPPELLLLSQESAAGLDEPEPDASSAAAALEALSTEQKREIVTRVVRSPQFHQSLDSLTIALREGGLPSVAEGLGIRVANGGFVRGGSVPLGGGEAVQAFIEGIKETVKKETEEERMDTS</sequence>
<protein>
    <recommendedName>
        <fullName evidence="7">Pru domain-containing protein</fullName>
    </recommendedName>
</protein>
<feature type="compositionally biased region" description="Basic and acidic residues" evidence="6">
    <location>
        <begin position="197"/>
        <end position="209"/>
    </location>
</feature>
<dbReference type="Pfam" id="PF04683">
    <property type="entry name" value="Rpn13_ADRM1_Pru"/>
    <property type="match status" value="1"/>
</dbReference>
<dbReference type="Gene3D" id="1.10.2020.20">
    <property type="match status" value="1"/>
</dbReference>
<keyword evidence="4" id="KW-0647">Proteasome</keyword>
<keyword evidence="5" id="KW-0539">Nucleus</keyword>
<evidence type="ECO:0000256" key="5">
    <source>
        <dbReference type="ARBA" id="ARBA00023242"/>
    </source>
</evidence>
<dbReference type="Gene3D" id="2.30.29.70">
    <property type="entry name" value="Proteasomal ubiquitin receptor Rpn13/ADRM1"/>
    <property type="match status" value="1"/>
</dbReference>
<keyword evidence="3" id="KW-0963">Cytoplasm</keyword>
<feature type="compositionally biased region" description="Gly residues" evidence="6">
    <location>
        <begin position="185"/>
        <end position="195"/>
    </location>
</feature>
<name>A0A6G1I5S2_9PEZI</name>
<dbReference type="OrthoDB" id="340431at2759"/>
<feature type="domain" description="Pru" evidence="7">
    <location>
        <begin position="1"/>
        <end position="139"/>
    </location>
</feature>
<evidence type="ECO:0000256" key="4">
    <source>
        <dbReference type="ARBA" id="ARBA00022942"/>
    </source>
</evidence>
<dbReference type="EMBL" id="ML996689">
    <property type="protein sequence ID" value="KAF2403534.1"/>
    <property type="molecule type" value="Genomic_DNA"/>
</dbReference>
<evidence type="ECO:0000256" key="3">
    <source>
        <dbReference type="ARBA" id="ARBA00022490"/>
    </source>
</evidence>
<dbReference type="InterPro" id="IPR006773">
    <property type="entry name" value="Rpn13/ADRM1"/>
</dbReference>
<dbReference type="GO" id="GO:0005737">
    <property type="term" value="C:cytoplasm"/>
    <property type="evidence" value="ECO:0007669"/>
    <property type="project" value="UniProtKB-SubCell"/>
</dbReference>
<dbReference type="Proteomes" id="UP000799640">
    <property type="component" value="Unassembled WGS sequence"/>
</dbReference>
<evidence type="ECO:0000256" key="6">
    <source>
        <dbReference type="SAM" id="MobiDB-lite"/>
    </source>
</evidence>
<dbReference type="PROSITE" id="PS51917">
    <property type="entry name" value="PRU"/>
    <property type="match status" value="1"/>
</dbReference>